<dbReference type="EMBL" id="JABSTQ010009724">
    <property type="protein sequence ID" value="KAG0426377.1"/>
    <property type="molecule type" value="Genomic_DNA"/>
</dbReference>
<accession>A0AC60PZ23</accession>
<evidence type="ECO:0000313" key="1">
    <source>
        <dbReference type="EMBL" id="KAG0426377.1"/>
    </source>
</evidence>
<gene>
    <name evidence="1" type="ORF">HPB47_026507</name>
</gene>
<evidence type="ECO:0000313" key="2">
    <source>
        <dbReference type="Proteomes" id="UP000805193"/>
    </source>
</evidence>
<comment type="caution">
    <text evidence="1">The sequence shown here is derived from an EMBL/GenBank/DDBJ whole genome shotgun (WGS) entry which is preliminary data.</text>
</comment>
<keyword evidence="2" id="KW-1185">Reference proteome</keyword>
<proteinExistence type="predicted"/>
<dbReference type="Proteomes" id="UP000805193">
    <property type="component" value="Unassembled WGS sequence"/>
</dbReference>
<protein>
    <submittedName>
        <fullName evidence="1">Uncharacterized protein</fullName>
    </submittedName>
</protein>
<reference evidence="1 2" key="1">
    <citation type="journal article" date="2020" name="Cell">
        <title>Large-Scale Comparative Analyses of Tick Genomes Elucidate Their Genetic Diversity and Vector Capacities.</title>
        <authorList>
            <consortium name="Tick Genome and Microbiome Consortium (TIGMIC)"/>
            <person name="Jia N."/>
            <person name="Wang J."/>
            <person name="Shi W."/>
            <person name="Du L."/>
            <person name="Sun Y."/>
            <person name="Zhan W."/>
            <person name="Jiang J.F."/>
            <person name="Wang Q."/>
            <person name="Zhang B."/>
            <person name="Ji P."/>
            <person name="Bell-Sakyi L."/>
            <person name="Cui X.M."/>
            <person name="Yuan T.T."/>
            <person name="Jiang B.G."/>
            <person name="Yang W.F."/>
            <person name="Lam T.T."/>
            <person name="Chang Q.C."/>
            <person name="Ding S.J."/>
            <person name="Wang X.J."/>
            <person name="Zhu J.G."/>
            <person name="Ruan X.D."/>
            <person name="Zhao L."/>
            <person name="Wei J.T."/>
            <person name="Ye R.Z."/>
            <person name="Que T.C."/>
            <person name="Du C.H."/>
            <person name="Zhou Y.H."/>
            <person name="Cheng J.X."/>
            <person name="Dai P.F."/>
            <person name="Guo W.B."/>
            <person name="Han X.H."/>
            <person name="Huang E.J."/>
            <person name="Li L.F."/>
            <person name="Wei W."/>
            <person name="Gao Y.C."/>
            <person name="Liu J.Z."/>
            <person name="Shao H.Z."/>
            <person name="Wang X."/>
            <person name="Wang C.C."/>
            <person name="Yang T.C."/>
            <person name="Huo Q.B."/>
            <person name="Li W."/>
            <person name="Chen H.Y."/>
            <person name="Chen S.E."/>
            <person name="Zhou L.G."/>
            <person name="Ni X.B."/>
            <person name="Tian J.H."/>
            <person name="Sheng Y."/>
            <person name="Liu T."/>
            <person name="Pan Y.S."/>
            <person name="Xia L.Y."/>
            <person name="Li J."/>
            <person name="Zhao F."/>
            <person name="Cao W.C."/>
        </authorList>
    </citation>
    <scope>NUCLEOTIDE SEQUENCE [LARGE SCALE GENOMIC DNA]</scope>
    <source>
        <strain evidence="1">Iper-2018</strain>
    </source>
</reference>
<sequence length="310" mass="34472">MDDPGVARDRLLGLIVLTSLSFILMAVTPPLRFLLSLFSNVIFSLIVGFNIAELIDRKYRREVRIKDPTVFITGCDSGLGLHIARRLHEHGFEVYAGCLDPNSDGGAILKDLKVTVVPIDYLDEESIVQAYKTVTTHLGEKGRFAIPGAVAASTAAAGICSLADGLRRELFKWRVNVSTVEPMLYKTRITDPENVKIGVNEVINRLSPTLKEEYGQVYLDTFKTIIPKRMQKYMHVNLNDVSKAVHCALTDPVPKARYRCGSSDLALCTLLELLPMELVDSFFISLFQPRSKFKTVLSTIATPMSIKNPL</sequence>
<name>A0AC60PZ23_IXOPE</name>
<organism evidence="1 2">
    <name type="scientific">Ixodes persulcatus</name>
    <name type="common">Taiga tick</name>
    <dbReference type="NCBI Taxonomy" id="34615"/>
    <lineage>
        <taxon>Eukaryota</taxon>
        <taxon>Metazoa</taxon>
        <taxon>Ecdysozoa</taxon>
        <taxon>Arthropoda</taxon>
        <taxon>Chelicerata</taxon>
        <taxon>Arachnida</taxon>
        <taxon>Acari</taxon>
        <taxon>Parasitiformes</taxon>
        <taxon>Ixodida</taxon>
        <taxon>Ixodoidea</taxon>
        <taxon>Ixodidae</taxon>
        <taxon>Ixodinae</taxon>
        <taxon>Ixodes</taxon>
    </lineage>
</organism>